<dbReference type="OrthoDB" id="249703at2759"/>
<dbReference type="PANTHER" id="PTHR43986:SF1">
    <property type="entry name" value="ELONGATION FACTOR 1-GAMMA"/>
    <property type="match status" value="1"/>
</dbReference>
<keyword evidence="4" id="KW-1185">Reference proteome</keyword>
<dbReference type="GO" id="GO:0006414">
    <property type="term" value="P:translational elongation"/>
    <property type="evidence" value="ECO:0007669"/>
    <property type="project" value="TreeGrafter"/>
</dbReference>
<dbReference type="InterPro" id="IPR004045">
    <property type="entry name" value="Glutathione_S-Trfase_N"/>
</dbReference>
<protein>
    <recommendedName>
        <fullName evidence="5">GST C-terminal domain-containing protein</fullName>
    </recommendedName>
</protein>
<dbReference type="InterPro" id="IPR036282">
    <property type="entry name" value="Glutathione-S-Trfase_C_sf"/>
</dbReference>
<dbReference type="Proteomes" id="UP000053989">
    <property type="component" value="Unassembled WGS sequence"/>
</dbReference>
<dbReference type="InParanoid" id="A0A0C2ZPJ5"/>
<dbReference type="FunFam" id="3.40.30.10:FF:000142">
    <property type="entry name" value="Elongation factor 1 gamma"/>
    <property type="match status" value="1"/>
</dbReference>
<proteinExistence type="predicted"/>
<dbReference type="InterPro" id="IPR010987">
    <property type="entry name" value="Glutathione-S-Trfase_C-like"/>
</dbReference>
<accession>A0A0C2ZPJ5</accession>
<dbReference type="InterPro" id="IPR036249">
    <property type="entry name" value="Thioredoxin-like_sf"/>
</dbReference>
<dbReference type="PROSITE" id="PS50405">
    <property type="entry name" value="GST_CTER"/>
    <property type="match status" value="1"/>
</dbReference>
<gene>
    <name evidence="3" type="ORF">SCLCIDRAFT_1221908</name>
</gene>
<dbReference type="Gene3D" id="3.40.30.10">
    <property type="entry name" value="Glutaredoxin"/>
    <property type="match status" value="1"/>
</dbReference>
<dbReference type="GO" id="GO:0005634">
    <property type="term" value="C:nucleus"/>
    <property type="evidence" value="ECO:0007669"/>
    <property type="project" value="TreeGrafter"/>
</dbReference>
<evidence type="ECO:0000313" key="4">
    <source>
        <dbReference type="Proteomes" id="UP000053989"/>
    </source>
</evidence>
<dbReference type="HOGENOM" id="CLU_011226_3_2_1"/>
<dbReference type="GO" id="GO:0005737">
    <property type="term" value="C:cytoplasm"/>
    <property type="evidence" value="ECO:0007669"/>
    <property type="project" value="TreeGrafter"/>
</dbReference>
<dbReference type="EMBL" id="KN822153">
    <property type="protein sequence ID" value="KIM54522.1"/>
    <property type="molecule type" value="Genomic_DNA"/>
</dbReference>
<reference evidence="4" key="2">
    <citation type="submission" date="2015-01" db="EMBL/GenBank/DDBJ databases">
        <title>Evolutionary Origins and Diversification of the Mycorrhizal Mutualists.</title>
        <authorList>
            <consortium name="DOE Joint Genome Institute"/>
            <consortium name="Mycorrhizal Genomics Consortium"/>
            <person name="Kohler A."/>
            <person name="Kuo A."/>
            <person name="Nagy L.G."/>
            <person name="Floudas D."/>
            <person name="Copeland A."/>
            <person name="Barry K.W."/>
            <person name="Cichocki N."/>
            <person name="Veneault-Fourrey C."/>
            <person name="LaButti K."/>
            <person name="Lindquist E.A."/>
            <person name="Lipzen A."/>
            <person name="Lundell T."/>
            <person name="Morin E."/>
            <person name="Murat C."/>
            <person name="Riley R."/>
            <person name="Ohm R."/>
            <person name="Sun H."/>
            <person name="Tunlid A."/>
            <person name="Henrissat B."/>
            <person name="Grigoriev I.V."/>
            <person name="Hibbett D.S."/>
            <person name="Martin F."/>
        </authorList>
    </citation>
    <scope>NUCLEOTIDE SEQUENCE [LARGE SCALE GENOMIC DNA]</scope>
    <source>
        <strain evidence="4">Foug A</strain>
    </source>
</reference>
<dbReference type="Gene3D" id="1.20.1050.10">
    <property type="match status" value="1"/>
</dbReference>
<name>A0A0C2ZPJ5_9AGAM</name>
<evidence type="ECO:0008006" key="5">
    <source>
        <dbReference type="Google" id="ProtNLM"/>
    </source>
</evidence>
<dbReference type="Pfam" id="PF02798">
    <property type="entry name" value="GST_N"/>
    <property type="match status" value="1"/>
</dbReference>
<dbReference type="PROSITE" id="PS50404">
    <property type="entry name" value="GST_NTER"/>
    <property type="match status" value="1"/>
</dbReference>
<reference evidence="3 4" key="1">
    <citation type="submission" date="2014-04" db="EMBL/GenBank/DDBJ databases">
        <authorList>
            <consortium name="DOE Joint Genome Institute"/>
            <person name="Kuo A."/>
            <person name="Kohler A."/>
            <person name="Nagy L.G."/>
            <person name="Floudas D."/>
            <person name="Copeland A."/>
            <person name="Barry K.W."/>
            <person name="Cichocki N."/>
            <person name="Veneault-Fourrey C."/>
            <person name="LaButti K."/>
            <person name="Lindquist E.A."/>
            <person name="Lipzen A."/>
            <person name="Lundell T."/>
            <person name="Morin E."/>
            <person name="Murat C."/>
            <person name="Sun H."/>
            <person name="Tunlid A."/>
            <person name="Henrissat B."/>
            <person name="Grigoriev I.V."/>
            <person name="Hibbett D.S."/>
            <person name="Martin F."/>
            <person name="Nordberg H.P."/>
            <person name="Cantor M.N."/>
            <person name="Hua S.X."/>
        </authorList>
    </citation>
    <scope>NUCLEOTIDE SEQUENCE [LARGE SCALE GENOMIC DNA]</scope>
    <source>
        <strain evidence="3 4">Foug A</strain>
    </source>
</reference>
<dbReference type="PANTHER" id="PTHR43986">
    <property type="entry name" value="ELONGATION FACTOR 1-GAMMA"/>
    <property type="match status" value="1"/>
</dbReference>
<feature type="domain" description="GST C-terminal" evidence="2">
    <location>
        <begin position="89"/>
        <end position="219"/>
    </location>
</feature>
<dbReference type="STRING" id="1036808.A0A0C2ZPJ5"/>
<dbReference type="SUPFAM" id="SSF47616">
    <property type="entry name" value="GST C-terminal domain-like"/>
    <property type="match status" value="1"/>
</dbReference>
<dbReference type="SUPFAM" id="SSF52833">
    <property type="entry name" value="Thioredoxin-like"/>
    <property type="match status" value="1"/>
</dbReference>
<dbReference type="InterPro" id="IPR050802">
    <property type="entry name" value="EF-GSTs"/>
</dbReference>
<evidence type="ECO:0000313" key="3">
    <source>
        <dbReference type="EMBL" id="KIM54522.1"/>
    </source>
</evidence>
<dbReference type="AlphaFoldDB" id="A0A0C2ZPJ5"/>
<sequence length="224" mass="24432">MAPIGKLYGSPLQAQIVAILSAAAIAGLEIESPPFEFGVTNKEPDFVHKFPQRKVPAFEGTDGFKLFEGAIIARYVSSLVPESGLLGRGIKETTIVDQWVHFAESELILPTGIFFGALVAKVVPGYNVELHEFWLQRVTCSLKFLEDYLATCPSGFIVNDSITLADIFIAAATKRSGMTWCGAAERGAYPHVFAHYVKVASDGRVKAFFGQPEFVDKPLAFQAE</sequence>
<evidence type="ECO:0000259" key="1">
    <source>
        <dbReference type="PROSITE" id="PS50404"/>
    </source>
</evidence>
<dbReference type="SFLD" id="SFLDS00019">
    <property type="entry name" value="Glutathione_Transferase_(cytos"/>
    <property type="match status" value="1"/>
</dbReference>
<dbReference type="InterPro" id="IPR004046">
    <property type="entry name" value="GST_C"/>
</dbReference>
<feature type="domain" description="GST N-terminal" evidence="1">
    <location>
        <begin position="3"/>
        <end position="84"/>
    </location>
</feature>
<dbReference type="Pfam" id="PF14497">
    <property type="entry name" value="GST_C_3"/>
    <property type="match status" value="1"/>
</dbReference>
<organism evidence="3 4">
    <name type="scientific">Scleroderma citrinum Foug A</name>
    <dbReference type="NCBI Taxonomy" id="1036808"/>
    <lineage>
        <taxon>Eukaryota</taxon>
        <taxon>Fungi</taxon>
        <taxon>Dikarya</taxon>
        <taxon>Basidiomycota</taxon>
        <taxon>Agaricomycotina</taxon>
        <taxon>Agaricomycetes</taxon>
        <taxon>Agaricomycetidae</taxon>
        <taxon>Boletales</taxon>
        <taxon>Sclerodermatineae</taxon>
        <taxon>Sclerodermataceae</taxon>
        <taxon>Scleroderma</taxon>
    </lineage>
</organism>
<dbReference type="CDD" id="cd03044">
    <property type="entry name" value="GST_N_EF1Bgamma"/>
    <property type="match status" value="1"/>
</dbReference>
<dbReference type="InterPro" id="IPR040079">
    <property type="entry name" value="Glutathione_S-Trfase"/>
</dbReference>
<evidence type="ECO:0000259" key="2">
    <source>
        <dbReference type="PROSITE" id="PS50405"/>
    </source>
</evidence>